<accession>A0A835J6T9</accession>
<sequence>MVSDCMEVCSRHGCGIKLSGLACGFRAGAGDPLKIVHVVSLFSRLRACALNCCPAIPSLSAQDPIRLTARRGSCVAYPL</sequence>
<keyword evidence="2" id="KW-1185">Reference proteome</keyword>
<gene>
    <name evidence="1" type="ORF">SADUNF_Sadunf17G0065500</name>
</gene>
<reference evidence="1 2" key="1">
    <citation type="submission" date="2020-10" db="EMBL/GenBank/DDBJ databases">
        <title>Plant Genome Project.</title>
        <authorList>
            <person name="Zhang R.-G."/>
        </authorList>
    </citation>
    <scope>NUCLEOTIDE SEQUENCE [LARGE SCALE GENOMIC DNA]</scope>
    <source>
        <strain evidence="1">FAFU-HL-1</strain>
        <tissue evidence="1">Leaf</tissue>
    </source>
</reference>
<organism evidence="1 2">
    <name type="scientific">Salix dunnii</name>
    <dbReference type="NCBI Taxonomy" id="1413687"/>
    <lineage>
        <taxon>Eukaryota</taxon>
        <taxon>Viridiplantae</taxon>
        <taxon>Streptophyta</taxon>
        <taxon>Embryophyta</taxon>
        <taxon>Tracheophyta</taxon>
        <taxon>Spermatophyta</taxon>
        <taxon>Magnoliopsida</taxon>
        <taxon>eudicotyledons</taxon>
        <taxon>Gunneridae</taxon>
        <taxon>Pentapetalae</taxon>
        <taxon>rosids</taxon>
        <taxon>fabids</taxon>
        <taxon>Malpighiales</taxon>
        <taxon>Salicaceae</taxon>
        <taxon>Saliceae</taxon>
        <taxon>Salix</taxon>
    </lineage>
</organism>
<proteinExistence type="predicted"/>
<comment type="caution">
    <text evidence="1">The sequence shown here is derived from an EMBL/GenBank/DDBJ whole genome shotgun (WGS) entry which is preliminary data.</text>
</comment>
<evidence type="ECO:0000313" key="1">
    <source>
        <dbReference type="EMBL" id="KAF9663573.1"/>
    </source>
</evidence>
<protein>
    <submittedName>
        <fullName evidence="1">Uncharacterized protein</fullName>
    </submittedName>
</protein>
<name>A0A835J6T9_9ROSI</name>
<dbReference type="AlphaFoldDB" id="A0A835J6T9"/>
<dbReference type="Proteomes" id="UP000657918">
    <property type="component" value="Unassembled WGS sequence"/>
</dbReference>
<dbReference type="EMBL" id="JADGMS010000017">
    <property type="protein sequence ID" value="KAF9663573.1"/>
    <property type="molecule type" value="Genomic_DNA"/>
</dbReference>
<evidence type="ECO:0000313" key="2">
    <source>
        <dbReference type="Proteomes" id="UP000657918"/>
    </source>
</evidence>